<reference evidence="2 3" key="1">
    <citation type="journal article" date="2015" name="Stand. Genomic Sci.">
        <title>Genomic Encyclopedia of Bacterial and Archaeal Type Strains, Phase III: the genomes of soil and plant-associated and newly described type strains.</title>
        <authorList>
            <person name="Whitman W.B."/>
            <person name="Woyke T."/>
            <person name="Klenk H.P."/>
            <person name="Zhou Y."/>
            <person name="Lilburn T.G."/>
            <person name="Beck B.J."/>
            <person name="De Vos P."/>
            <person name="Vandamme P."/>
            <person name="Eisen J.A."/>
            <person name="Garrity G."/>
            <person name="Hugenholtz P."/>
            <person name="Kyrpides N.C."/>
        </authorList>
    </citation>
    <scope>NUCLEOTIDE SEQUENCE [LARGE SCALE GENOMIC DNA]</scope>
    <source>
        <strain evidence="2 3">VKM Ac-2538</strain>
    </source>
</reference>
<name>A0ABY2B7H6_9ACTN</name>
<organism evidence="2 3">
    <name type="scientific">Kribbella orskensis</name>
    <dbReference type="NCBI Taxonomy" id="2512216"/>
    <lineage>
        <taxon>Bacteria</taxon>
        <taxon>Bacillati</taxon>
        <taxon>Actinomycetota</taxon>
        <taxon>Actinomycetes</taxon>
        <taxon>Propionibacteriales</taxon>
        <taxon>Kribbellaceae</taxon>
        <taxon>Kribbella</taxon>
    </lineage>
</organism>
<feature type="domain" description="Flavodoxin" evidence="1">
    <location>
        <begin position="4"/>
        <end position="139"/>
    </location>
</feature>
<dbReference type="InterPro" id="IPR026816">
    <property type="entry name" value="Flavodoxin_dom"/>
</dbReference>
<protein>
    <submittedName>
        <fullName evidence="2">Menaquinone-dependent protoporphyrinogen oxidase</fullName>
    </submittedName>
</protein>
<dbReference type="InterPro" id="IPR052200">
    <property type="entry name" value="Protoporphyrinogen_IX_DH"/>
</dbReference>
<dbReference type="Proteomes" id="UP000295818">
    <property type="component" value="Unassembled WGS sequence"/>
</dbReference>
<keyword evidence="3" id="KW-1185">Reference proteome</keyword>
<dbReference type="RefSeq" id="WP_132197113.1">
    <property type="nucleotide sequence ID" value="NZ_SLWM01000039.1"/>
</dbReference>
<dbReference type="PANTHER" id="PTHR38030">
    <property type="entry name" value="PROTOPORPHYRINOGEN IX DEHYDROGENASE [MENAQUINONE]"/>
    <property type="match status" value="1"/>
</dbReference>
<evidence type="ECO:0000313" key="3">
    <source>
        <dbReference type="Proteomes" id="UP000295818"/>
    </source>
</evidence>
<accession>A0ABY2B7H6</accession>
<dbReference type="Pfam" id="PF12724">
    <property type="entry name" value="Flavodoxin_5"/>
    <property type="match status" value="1"/>
</dbReference>
<proteinExistence type="predicted"/>
<dbReference type="Gene3D" id="3.40.50.360">
    <property type="match status" value="1"/>
</dbReference>
<sequence>MRLLVAHASKHGATAGIAARIAEKLTASGHDVTVRPVTDAGDPAGFGAVIVGSATYMGHWLKDAKAYIREHQESLATRPVWLFSSGPIGEAKVDKEGKDLREATAPQELPKLLASVHPREHRVFFGALDPKHLTLPERALRKLPASRELFPEGDFRDWEDIDAWAAHVAAELEQHNPL</sequence>
<comment type="caution">
    <text evidence="2">The sequence shown here is derived from an EMBL/GenBank/DDBJ whole genome shotgun (WGS) entry which is preliminary data.</text>
</comment>
<dbReference type="InterPro" id="IPR029039">
    <property type="entry name" value="Flavoprotein-like_sf"/>
</dbReference>
<dbReference type="SUPFAM" id="SSF52218">
    <property type="entry name" value="Flavoproteins"/>
    <property type="match status" value="1"/>
</dbReference>
<gene>
    <name evidence="2" type="ORF">EV644_13915</name>
</gene>
<evidence type="ECO:0000313" key="2">
    <source>
        <dbReference type="EMBL" id="TCO09548.1"/>
    </source>
</evidence>
<evidence type="ECO:0000259" key="1">
    <source>
        <dbReference type="Pfam" id="PF12724"/>
    </source>
</evidence>
<dbReference type="PANTHER" id="PTHR38030:SF2">
    <property type="entry name" value="PROTOPORPHYRINOGEN IX DEHYDROGENASE [QUINONE]"/>
    <property type="match status" value="1"/>
</dbReference>
<dbReference type="EMBL" id="SLWM01000039">
    <property type="protein sequence ID" value="TCO09548.1"/>
    <property type="molecule type" value="Genomic_DNA"/>
</dbReference>